<feature type="signal peptide" evidence="7">
    <location>
        <begin position="1"/>
        <end position="26"/>
    </location>
</feature>
<comment type="caution">
    <text evidence="9">The sequence shown here is derived from an EMBL/GenBank/DDBJ whole genome shotgun (WGS) entry which is preliminary data.</text>
</comment>
<dbReference type="Proteomes" id="UP001174909">
    <property type="component" value="Unassembled WGS sequence"/>
</dbReference>
<feature type="chain" id="PRO_5041415088" evidence="7">
    <location>
        <begin position="27"/>
        <end position="1087"/>
    </location>
</feature>
<dbReference type="AlphaFoldDB" id="A0AA35TJH6"/>
<proteinExistence type="predicted"/>
<feature type="compositionally biased region" description="Polar residues" evidence="5">
    <location>
        <begin position="988"/>
        <end position="998"/>
    </location>
</feature>
<dbReference type="PANTHER" id="PTHR15937:SF3">
    <property type="entry name" value="TRANSMEMBRANE 7 SUPERFAMILY MEMBER 3"/>
    <property type="match status" value="1"/>
</dbReference>
<keyword evidence="3 6" id="KW-1133">Transmembrane helix</keyword>
<evidence type="ECO:0000259" key="8">
    <source>
        <dbReference type="Pfam" id="PF13886"/>
    </source>
</evidence>
<keyword evidence="10" id="KW-1185">Reference proteome</keyword>
<feature type="compositionally biased region" description="Polar residues" evidence="5">
    <location>
        <begin position="954"/>
        <end position="969"/>
    </location>
</feature>
<gene>
    <name evidence="9" type="ORF">GBAR_LOCUS27219</name>
</gene>
<feature type="region of interest" description="Disordered" evidence="5">
    <location>
        <begin position="939"/>
        <end position="999"/>
    </location>
</feature>
<accession>A0AA35TJH6</accession>
<dbReference type="PANTHER" id="PTHR15937">
    <property type="entry name" value="TRANSMEMBRANE 7 SUPERFAMILY MEMBER 3"/>
    <property type="match status" value="1"/>
</dbReference>
<feature type="region of interest" description="Disordered" evidence="5">
    <location>
        <begin position="599"/>
        <end position="655"/>
    </location>
</feature>
<evidence type="ECO:0000256" key="2">
    <source>
        <dbReference type="ARBA" id="ARBA00022692"/>
    </source>
</evidence>
<feature type="transmembrane region" description="Helical" evidence="6">
    <location>
        <begin position="439"/>
        <end position="460"/>
    </location>
</feature>
<sequence length="1087" mass="119221">MGFGLGGCNVALILILILFASKAVLCGTADPGDTLSATSDVTKLAVPQTLRTNFDLYRDYYVTVDTATVSGNQYSSFSIQVHTQLYTAVLTNFSSECQTTGDYECTTTGSNVGLVQVWNVDTTDFLFRVRVECGPWNCSSNSTVRVLLATVGIPTEAPIPGGCALTSNLFIDPNIVVDYTTISTEVRFLDSDVGFRPSDTSYPTCDASTDPSSLSSPYPLQYLEYTVYQKCLGRGQFSVTAMMDAIEDMLTASLTLKQESSYTTLQYNQAKRVTFASTPGQGVIYNVIATDKRSNRRVAYVPAITYGCDIHSASGCRDEISPFSGVVGIVLILSGLFLCLVGHLFFHGEVVALHWISGCFFFYLIISIAATSFDHNLLLGLSLVCGSVYCLVWFLFWFLTGWHWVHVVVFGLYADFIIISSILYSPLEDTSVFTVLQISYVYCLTLLCGMVLFMVPVVAFPRALSIWASSLVGSYAVISGIGMFVYTELAQIVLLVVRRLSISGFYSAHVDCPLLTTDYILMALWIVLLVVGVTIQTTVVQIRRTKHNRRQQKATNDRQSRKKLKLKFSSFPRPSLLRKLLRYSNRNCSAEGEPLLTPSHLSHHGPWSSHSNGVSSPSDSGRYPSNYEPYGSRAKNGRSRRRGMEPEPATTPGQEIETGFVRVRFTANGRYVCGYVESGQELMEVLETYRTVSGTGFINAQTLSAAMKPFDDTVWQTRFMTPAARPRLFWQMSAGEPHIPYDGVPFMSVGQNTELPCVRYGGRRKKVETVALATGDLINMDFRQKTGCEGKITVRRVMRFPSAQVTDLSQQGVAAVRRMRKQLLEDLTQKIIAGIAKAHRTPVAEEIMNQLSHGITEISLIKDHIKNFADASLGNEAGLHVENSAYYPSEVGVYHHVYWLYKMGQVIDQESAFKAKLGLSDDFAASALSLTTSIPPKIPVTTDTITRPPEQLQPLLTSGDSESPLQATENEVELKTSIDQGGGGLCLSTDNSTTSATPISVPPISIMSAAAKRGIPPKSMTSSFNMQSLSSLSGISTPIITHHEPQSLAVVEATPTTPTALSQAQTEVHDILRIMRIRHTPAGPSPL</sequence>
<dbReference type="InterPro" id="IPR042502">
    <property type="entry name" value="TM7SF3"/>
</dbReference>
<feature type="transmembrane region" description="Helical" evidence="6">
    <location>
        <begin position="472"/>
        <end position="497"/>
    </location>
</feature>
<feature type="domain" description="TM7S3/TM198-like" evidence="8">
    <location>
        <begin position="328"/>
        <end position="536"/>
    </location>
</feature>
<evidence type="ECO:0000256" key="5">
    <source>
        <dbReference type="SAM" id="MobiDB-lite"/>
    </source>
</evidence>
<dbReference type="InterPro" id="IPR025256">
    <property type="entry name" value="TM7S3/TM198-like_dom"/>
</dbReference>
<comment type="subcellular location">
    <subcellularLocation>
        <location evidence="1">Membrane</location>
        <topology evidence="1">Multi-pass membrane protein</topology>
    </subcellularLocation>
</comment>
<evidence type="ECO:0000256" key="4">
    <source>
        <dbReference type="ARBA" id="ARBA00023136"/>
    </source>
</evidence>
<evidence type="ECO:0000256" key="7">
    <source>
        <dbReference type="SAM" id="SignalP"/>
    </source>
</evidence>
<evidence type="ECO:0000313" key="9">
    <source>
        <dbReference type="EMBL" id="CAI8049445.1"/>
    </source>
</evidence>
<dbReference type="Pfam" id="PF13886">
    <property type="entry name" value="TM7S3_TM198"/>
    <property type="match status" value="1"/>
</dbReference>
<name>A0AA35TJH6_GEOBA</name>
<dbReference type="GO" id="GO:0005886">
    <property type="term" value="C:plasma membrane"/>
    <property type="evidence" value="ECO:0007669"/>
    <property type="project" value="TreeGrafter"/>
</dbReference>
<feature type="compositionally biased region" description="Polar residues" evidence="5">
    <location>
        <begin position="608"/>
        <end position="619"/>
    </location>
</feature>
<organism evidence="9 10">
    <name type="scientific">Geodia barretti</name>
    <name type="common">Barrett's horny sponge</name>
    <dbReference type="NCBI Taxonomy" id="519541"/>
    <lineage>
        <taxon>Eukaryota</taxon>
        <taxon>Metazoa</taxon>
        <taxon>Porifera</taxon>
        <taxon>Demospongiae</taxon>
        <taxon>Heteroscleromorpha</taxon>
        <taxon>Tetractinellida</taxon>
        <taxon>Astrophorina</taxon>
        <taxon>Geodiidae</taxon>
        <taxon>Geodia</taxon>
    </lineage>
</organism>
<evidence type="ECO:0000256" key="3">
    <source>
        <dbReference type="ARBA" id="ARBA00022989"/>
    </source>
</evidence>
<feature type="transmembrane region" description="Helical" evidence="6">
    <location>
        <begin position="379"/>
        <end position="400"/>
    </location>
</feature>
<protein>
    <submittedName>
        <fullName evidence="9">Transmembrane 7 superfamily member 3</fullName>
    </submittedName>
</protein>
<dbReference type="GO" id="GO:0043069">
    <property type="term" value="P:negative regulation of programmed cell death"/>
    <property type="evidence" value="ECO:0007669"/>
    <property type="project" value="TreeGrafter"/>
</dbReference>
<reference evidence="9" key="1">
    <citation type="submission" date="2023-03" db="EMBL/GenBank/DDBJ databases">
        <authorList>
            <person name="Steffen K."/>
            <person name="Cardenas P."/>
        </authorList>
    </citation>
    <scope>NUCLEOTIDE SEQUENCE</scope>
</reference>
<feature type="transmembrane region" description="Helical" evidence="6">
    <location>
        <begin position="353"/>
        <end position="373"/>
    </location>
</feature>
<dbReference type="GO" id="GO:0003700">
    <property type="term" value="F:DNA-binding transcription factor activity"/>
    <property type="evidence" value="ECO:0007669"/>
    <property type="project" value="InterPro"/>
</dbReference>
<dbReference type="Pfam" id="PF25992">
    <property type="entry name" value="Ig_TM7SF3_N"/>
    <property type="match status" value="1"/>
</dbReference>
<feature type="transmembrane region" description="Helical" evidence="6">
    <location>
        <begin position="323"/>
        <end position="346"/>
    </location>
</feature>
<evidence type="ECO:0000256" key="6">
    <source>
        <dbReference type="SAM" id="Phobius"/>
    </source>
</evidence>
<dbReference type="EMBL" id="CASHTH010003791">
    <property type="protein sequence ID" value="CAI8049445.1"/>
    <property type="molecule type" value="Genomic_DNA"/>
</dbReference>
<evidence type="ECO:0000313" key="10">
    <source>
        <dbReference type="Proteomes" id="UP001174909"/>
    </source>
</evidence>
<evidence type="ECO:0000256" key="1">
    <source>
        <dbReference type="ARBA" id="ARBA00004141"/>
    </source>
</evidence>
<keyword evidence="4 6" id="KW-0472">Membrane</keyword>
<dbReference type="InterPro" id="IPR029309">
    <property type="entry name" value="CaRF"/>
</dbReference>
<feature type="transmembrane region" description="Helical" evidence="6">
    <location>
        <begin position="519"/>
        <end position="540"/>
    </location>
</feature>
<feature type="transmembrane region" description="Helical" evidence="6">
    <location>
        <begin position="407"/>
        <end position="427"/>
    </location>
</feature>
<dbReference type="Pfam" id="PF15299">
    <property type="entry name" value="ALS2CR8"/>
    <property type="match status" value="1"/>
</dbReference>
<keyword evidence="7" id="KW-0732">Signal</keyword>
<keyword evidence="2 6" id="KW-0812">Transmembrane</keyword>